<protein>
    <submittedName>
        <fullName evidence="7">MFS transporter</fullName>
    </submittedName>
</protein>
<dbReference type="RefSeq" id="WP_346582129.1">
    <property type="nucleotide sequence ID" value="NZ_JBDJLH010000002.1"/>
</dbReference>
<evidence type="ECO:0000256" key="3">
    <source>
        <dbReference type="ARBA" id="ARBA00022692"/>
    </source>
</evidence>
<evidence type="ECO:0000313" key="8">
    <source>
        <dbReference type="Proteomes" id="UP001409291"/>
    </source>
</evidence>
<keyword evidence="5 6" id="KW-0472">Membrane</keyword>
<dbReference type="InterPro" id="IPR011701">
    <property type="entry name" value="MFS"/>
</dbReference>
<reference evidence="7 8" key="1">
    <citation type="submission" date="2024-04" db="EMBL/GenBank/DDBJ databases">
        <title>WGS of bacteria from Torrens River.</title>
        <authorList>
            <person name="Wyrsch E.R."/>
            <person name="Drigo B."/>
        </authorList>
    </citation>
    <scope>NUCLEOTIDE SEQUENCE [LARGE SCALE GENOMIC DNA]</scope>
    <source>
        <strain evidence="7 8">TWI391</strain>
    </source>
</reference>
<dbReference type="SUPFAM" id="SSF103473">
    <property type="entry name" value="MFS general substrate transporter"/>
    <property type="match status" value="1"/>
</dbReference>
<sequence>MTKFTILQTFIILSTLGTAITGFSLGLWILKIYDSTFLYSTISFVSLAPQVLCSPFIGSLIDRWDNRKTILLAQIAGGIGTIILLILFLNGNLYSYTVFIVIFLSSISKGFVKNGFYATTRLLVSNENLRKAKAQEQIGTAFVMLLSPIIAPFILNHYGLSFIFFIDIVSFILTVILFILYKIPNVKKDKAKINFTTDAKIVWAFLTREKGLFLILIYYFFNNIFLGGVSILVPPLVLEIANENVLGIIMAISGIGVLTGGIVSSYSTTANKPIRMILILNITISVILILAVFIKIHPIIIACIIFIVMMLSTIVNILTNTFWQSIVPLHLQGRMIGYRTLIMGGAIPLSYLLGGIVVDYLFKPFFSENSIGILPSHLTDKTSAILLFFFVAGLISFLYSIITIRNSKIKKLDSIYIQTTQNSITTNND</sequence>
<proteinExistence type="predicted"/>
<feature type="transmembrane region" description="Helical" evidence="6">
    <location>
        <begin position="7"/>
        <end position="30"/>
    </location>
</feature>
<evidence type="ECO:0000256" key="4">
    <source>
        <dbReference type="ARBA" id="ARBA00022989"/>
    </source>
</evidence>
<name>A0ABV0BXR8_9SPHI</name>
<evidence type="ECO:0000256" key="2">
    <source>
        <dbReference type="ARBA" id="ARBA00022475"/>
    </source>
</evidence>
<evidence type="ECO:0000256" key="5">
    <source>
        <dbReference type="ARBA" id="ARBA00023136"/>
    </source>
</evidence>
<dbReference type="Pfam" id="PF07690">
    <property type="entry name" value="MFS_1"/>
    <property type="match status" value="1"/>
</dbReference>
<keyword evidence="4 6" id="KW-1133">Transmembrane helix</keyword>
<keyword evidence="8" id="KW-1185">Reference proteome</keyword>
<evidence type="ECO:0000256" key="6">
    <source>
        <dbReference type="SAM" id="Phobius"/>
    </source>
</evidence>
<feature type="transmembrane region" description="Helical" evidence="6">
    <location>
        <begin position="36"/>
        <end position="57"/>
    </location>
</feature>
<comment type="caution">
    <text evidence="7">The sequence shown here is derived from an EMBL/GenBank/DDBJ whole genome shotgun (WGS) entry which is preliminary data.</text>
</comment>
<feature type="transmembrane region" description="Helical" evidence="6">
    <location>
        <begin position="138"/>
        <end position="155"/>
    </location>
</feature>
<feature type="transmembrane region" description="Helical" evidence="6">
    <location>
        <begin position="94"/>
        <end position="112"/>
    </location>
</feature>
<feature type="transmembrane region" description="Helical" evidence="6">
    <location>
        <begin position="340"/>
        <end position="362"/>
    </location>
</feature>
<accession>A0ABV0BXR8</accession>
<evidence type="ECO:0000313" key="7">
    <source>
        <dbReference type="EMBL" id="MEN5379360.1"/>
    </source>
</evidence>
<feature type="transmembrane region" description="Helical" evidence="6">
    <location>
        <begin position="212"/>
        <end position="233"/>
    </location>
</feature>
<feature type="transmembrane region" description="Helical" evidence="6">
    <location>
        <begin position="161"/>
        <end position="181"/>
    </location>
</feature>
<feature type="transmembrane region" description="Helical" evidence="6">
    <location>
        <begin position="245"/>
        <end position="264"/>
    </location>
</feature>
<keyword evidence="3 6" id="KW-0812">Transmembrane</keyword>
<dbReference type="PANTHER" id="PTHR23513:SF6">
    <property type="entry name" value="MAJOR FACILITATOR SUPERFAMILY ASSOCIATED DOMAIN-CONTAINING PROTEIN"/>
    <property type="match status" value="1"/>
</dbReference>
<evidence type="ECO:0000256" key="1">
    <source>
        <dbReference type="ARBA" id="ARBA00004651"/>
    </source>
</evidence>
<comment type="subcellular location">
    <subcellularLocation>
        <location evidence="1">Cell membrane</location>
        <topology evidence="1">Multi-pass membrane protein</topology>
    </subcellularLocation>
</comment>
<feature type="transmembrane region" description="Helical" evidence="6">
    <location>
        <begin position="69"/>
        <end position="88"/>
    </location>
</feature>
<dbReference type="PANTHER" id="PTHR23513">
    <property type="entry name" value="INTEGRAL MEMBRANE EFFLUX PROTEIN-RELATED"/>
    <property type="match status" value="1"/>
</dbReference>
<feature type="transmembrane region" description="Helical" evidence="6">
    <location>
        <begin position="299"/>
        <end position="319"/>
    </location>
</feature>
<dbReference type="Proteomes" id="UP001409291">
    <property type="component" value="Unassembled WGS sequence"/>
</dbReference>
<organism evidence="7 8">
    <name type="scientific">Sphingobacterium kitahiroshimense</name>
    <dbReference type="NCBI Taxonomy" id="470446"/>
    <lineage>
        <taxon>Bacteria</taxon>
        <taxon>Pseudomonadati</taxon>
        <taxon>Bacteroidota</taxon>
        <taxon>Sphingobacteriia</taxon>
        <taxon>Sphingobacteriales</taxon>
        <taxon>Sphingobacteriaceae</taxon>
        <taxon>Sphingobacterium</taxon>
    </lineage>
</organism>
<dbReference type="EMBL" id="JBDJNQ010000010">
    <property type="protein sequence ID" value="MEN5379360.1"/>
    <property type="molecule type" value="Genomic_DNA"/>
</dbReference>
<feature type="transmembrane region" description="Helical" evidence="6">
    <location>
        <begin position="382"/>
        <end position="402"/>
    </location>
</feature>
<dbReference type="InterPro" id="IPR036259">
    <property type="entry name" value="MFS_trans_sf"/>
</dbReference>
<keyword evidence="2" id="KW-1003">Cell membrane</keyword>
<dbReference type="CDD" id="cd06173">
    <property type="entry name" value="MFS_MefA_like"/>
    <property type="match status" value="1"/>
</dbReference>
<feature type="transmembrane region" description="Helical" evidence="6">
    <location>
        <begin position="276"/>
        <end position="293"/>
    </location>
</feature>
<dbReference type="Gene3D" id="1.20.1250.20">
    <property type="entry name" value="MFS general substrate transporter like domains"/>
    <property type="match status" value="1"/>
</dbReference>
<gene>
    <name evidence="7" type="ORF">ABE541_18990</name>
</gene>